<dbReference type="EMBL" id="ML220123">
    <property type="protein sequence ID" value="TGZ80654.1"/>
    <property type="molecule type" value="Genomic_DNA"/>
</dbReference>
<feature type="transmembrane region" description="Helical" evidence="8">
    <location>
        <begin position="476"/>
        <end position="493"/>
    </location>
</feature>
<keyword evidence="4 8" id="KW-0812">Transmembrane</keyword>
<evidence type="ECO:0000313" key="10">
    <source>
        <dbReference type="Proteomes" id="UP000298138"/>
    </source>
</evidence>
<evidence type="ECO:0000256" key="7">
    <source>
        <dbReference type="SAM" id="MobiDB-lite"/>
    </source>
</evidence>
<feature type="transmembrane region" description="Helical" evidence="8">
    <location>
        <begin position="62"/>
        <end position="85"/>
    </location>
</feature>
<reference evidence="9 10" key="1">
    <citation type="submission" date="2019-04" db="EMBL/GenBank/DDBJ databases">
        <title>Comparative genomics and transcriptomics to analyze fruiting body development in filamentous ascomycetes.</title>
        <authorList>
            <consortium name="DOE Joint Genome Institute"/>
            <person name="Lutkenhaus R."/>
            <person name="Traeger S."/>
            <person name="Breuer J."/>
            <person name="Kuo A."/>
            <person name="Lipzen A."/>
            <person name="Pangilinan J."/>
            <person name="Dilworth D."/>
            <person name="Sandor L."/>
            <person name="Poggeler S."/>
            <person name="Barry K."/>
            <person name="Grigoriev I.V."/>
            <person name="Nowrousian M."/>
        </authorList>
    </citation>
    <scope>NUCLEOTIDE SEQUENCE [LARGE SCALE GENOMIC DNA]</scope>
    <source>
        <strain evidence="9 10">CBS 389.68</strain>
    </source>
</reference>
<feature type="transmembrane region" description="Helical" evidence="8">
    <location>
        <begin position="513"/>
        <end position="533"/>
    </location>
</feature>
<dbReference type="GO" id="GO:0022857">
    <property type="term" value="F:transmembrane transporter activity"/>
    <property type="evidence" value="ECO:0007669"/>
    <property type="project" value="InterPro"/>
</dbReference>
<feature type="transmembrane region" description="Helical" evidence="8">
    <location>
        <begin position="147"/>
        <end position="165"/>
    </location>
</feature>
<comment type="similarity">
    <text evidence="2">Belongs to the SLC43A transporter (TC 2.A.1.44) family.</text>
</comment>
<feature type="region of interest" description="Disordered" evidence="7">
    <location>
        <begin position="549"/>
        <end position="579"/>
    </location>
</feature>
<sequence length="579" mass="63694">MSGSHSTTMAEERLFPSAQDHKGTFTTITKHDDRRLSAAVIGEGPGNVEPIGAFEVSQRKRILQIAVAVIYCLFAAGIVFGYAALKPVLIAEKVYREYCSPEEIEENVRVCYQQELRLNFMFTVAAVATNVCALLVGTILDQFGPRVAGIIGSWLLAAGLAGFGFSKSITFVDPYPISYLLMALGGPFIFIPSFHLANAFPRRSGLILSMLTGAFDASSIIFLVYRVLYQHSSTGITLRTWFLSYLIIPVFIFLAQVFIMPLQSYKTAAELTQQAAVEQNLLDHEDTFVTSSDTSSSRNARRERRESVVSNISALLGPTPEKLSKQTSKQQTSGVWGVMHNATLPQQLTSFWFWGIAGFTIVQMTRINYFVATIRPQYEFLLGSYDSSVRINSFFDIALPIGGLLAIPFIGVVLDSLSTFTVLTTLVTIASTIGILGLIPGSWVAAYMNILLFCAYRPFYYTVVSDYCAKVFGVRTFGKIYGAVICMAGLFNLSQAALDALVHRVFGGDPRPVNAALLVLAVIVGMALCAFVAREGRRARRRLLGEEARRAGEREEERGEAMETEGLLGEERERGYEGV</sequence>
<comment type="subcellular location">
    <subcellularLocation>
        <location evidence="1">Membrane</location>
        <topology evidence="1">Multi-pass membrane protein</topology>
    </subcellularLocation>
</comment>
<evidence type="ECO:0000256" key="3">
    <source>
        <dbReference type="ARBA" id="ARBA00022448"/>
    </source>
</evidence>
<dbReference type="InterPro" id="IPR011701">
    <property type="entry name" value="MFS"/>
</dbReference>
<accession>A0A4S2MVU2</accession>
<dbReference type="Proteomes" id="UP000298138">
    <property type="component" value="Unassembled WGS sequence"/>
</dbReference>
<evidence type="ECO:0000256" key="2">
    <source>
        <dbReference type="ARBA" id="ARBA00006595"/>
    </source>
</evidence>
<keyword evidence="6 8" id="KW-0472">Membrane</keyword>
<dbReference type="SUPFAM" id="SSF103473">
    <property type="entry name" value="MFS general substrate transporter"/>
    <property type="match status" value="1"/>
</dbReference>
<dbReference type="OrthoDB" id="330047at2759"/>
<dbReference type="Gene3D" id="1.20.1250.20">
    <property type="entry name" value="MFS general substrate transporter like domains"/>
    <property type="match status" value="1"/>
</dbReference>
<feature type="transmembrane region" description="Helical" evidence="8">
    <location>
        <begin position="177"/>
        <end position="194"/>
    </location>
</feature>
<dbReference type="InterPro" id="IPR036259">
    <property type="entry name" value="MFS_trans_sf"/>
</dbReference>
<organism evidence="9 10">
    <name type="scientific">Ascodesmis nigricans</name>
    <dbReference type="NCBI Taxonomy" id="341454"/>
    <lineage>
        <taxon>Eukaryota</taxon>
        <taxon>Fungi</taxon>
        <taxon>Dikarya</taxon>
        <taxon>Ascomycota</taxon>
        <taxon>Pezizomycotina</taxon>
        <taxon>Pezizomycetes</taxon>
        <taxon>Pezizales</taxon>
        <taxon>Ascodesmidaceae</taxon>
        <taxon>Ascodesmis</taxon>
    </lineage>
</organism>
<evidence type="ECO:0000256" key="1">
    <source>
        <dbReference type="ARBA" id="ARBA00004141"/>
    </source>
</evidence>
<feature type="transmembrane region" description="Helical" evidence="8">
    <location>
        <begin position="206"/>
        <end position="228"/>
    </location>
</feature>
<feature type="compositionally biased region" description="Basic and acidic residues" evidence="7">
    <location>
        <begin position="549"/>
        <end position="561"/>
    </location>
</feature>
<gene>
    <name evidence="9" type="ORF">EX30DRAFT_46876</name>
</gene>
<evidence type="ECO:0000256" key="8">
    <source>
        <dbReference type="SAM" id="Phobius"/>
    </source>
</evidence>
<evidence type="ECO:0000256" key="4">
    <source>
        <dbReference type="ARBA" id="ARBA00022692"/>
    </source>
</evidence>
<dbReference type="STRING" id="341454.A0A4S2MVU2"/>
<dbReference type="InParanoid" id="A0A4S2MVU2"/>
<evidence type="ECO:0000313" key="9">
    <source>
        <dbReference type="EMBL" id="TGZ80654.1"/>
    </source>
</evidence>
<dbReference type="PANTHER" id="PTHR20772">
    <property type="entry name" value="PROTEIN FMP42"/>
    <property type="match status" value="1"/>
</dbReference>
<protein>
    <submittedName>
        <fullName evidence="9">MFS general substrate transporter</fullName>
    </submittedName>
</protein>
<dbReference type="InterPro" id="IPR052599">
    <property type="entry name" value="SLC43A_AATransporter"/>
</dbReference>
<keyword evidence="5 8" id="KW-1133">Transmembrane helix</keyword>
<dbReference type="AlphaFoldDB" id="A0A4S2MVU2"/>
<name>A0A4S2MVU2_9PEZI</name>
<feature type="transmembrane region" description="Helical" evidence="8">
    <location>
        <begin position="240"/>
        <end position="259"/>
    </location>
</feature>
<dbReference type="FunCoup" id="A0A4S2MVU2">
    <property type="interactions" value="41"/>
</dbReference>
<feature type="transmembrane region" description="Helical" evidence="8">
    <location>
        <begin position="391"/>
        <end position="413"/>
    </location>
</feature>
<feature type="compositionally biased region" description="Basic and acidic residues" evidence="7">
    <location>
        <begin position="569"/>
        <end position="579"/>
    </location>
</feature>
<keyword evidence="3" id="KW-0813">Transport</keyword>
<dbReference type="GO" id="GO:0000329">
    <property type="term" value="C:fungal-type vacuole membrane"/>
    <property type="evidence" value="ECO:0007669"/>
    <property type="project" value="TreeGrafter"/>
</dbReference>
<dbReference type="Pfam" id="PF07690">
    <property type="entry name" value="MFS_1"/>
    <property type="match status" value="1"/>
</dbReference>
<feature type="transmembrane region" description="Helical" evidence="8">
    <location>
        <begin position="120"/>
        <end position="140"/>
    </location>
</feature>
<proteinExistence type="inferred from homology"/>
<dbReference type="PANTHER" id="PTHR20772:SF2">
    <property type="entry name" value="PROTEIN FMP42"/>
    <property type="match status" value="1"/>
</dbReference>
<evidence type="ECO:0000256" key="5">
    <source>
        <dbReference type="ARBA" id="ARBA00022989"/>
    </source>
</evidence>
<evidence type="ECO:0000256" key="6">
    <source>
        <dbReference type="ARBA" id="ARBA00023136"/>
    </source>
</evidence>
<keyword evidence="10" id="KW-1185">Reference proteome</keyword>
<feature type="transmembrane region" description="Helical" evidence="8">
    <location>
        <begin position="351"/>
        <end position="371"/>
    </location>
</feature>